<keyword evidence="4 14" id="KW-0285">Flavoprotein</keyword>
<feature type="binding site" evidence="12">
    <location>
        <position position="272"/>
    </location>
    <ligand>
        <name>NAD(+)</name>
        <dbReference type="ChEBI" id="CHEBI:57540"/>
    </ligand>
</feature>
<evidence type="ECO:0000256" key="5">
    <source>
        <dbReference type="ARBA" id="ARBA00022827"/>
    </source>
</evidence>
<dbReference type="InterPro" id="IPR036188">
    <property type="entry name" value="FAD/NAD-bd_sf"/>
</dbReference>
<evidence type="ECO:0000256" key="12">
    <source>
        <dbReference type="PIRSR" id="PIRSR000350-3"/>
    </source>
</evidence>
<accession>A0A934X1T8</accession>
<dbReference type="SUPFAM" id="SSF51905">
    <property type="entry name" value="FAD/NAD(P)-binding domain"/>
    <property type="match status" value="1"/>
</dbReference>
<dbReference type="InterPro" id="IPR004099">
    <property type="entry name" value="Pyr_nucl-diS_OxRdtase_dimer"/>
</dbReference>
<dbReference type="InterPro" id="IPR050151">
    <property type="entry name" value="Class-I_Pyr_Nuc-Dis_Oxidored"/>
</dbReference>
<keyword evidence="12" id="KW-0547">Nucleotide-binding</keyword>
<dbReference type="EC" id="1.8.1.4" evidence="2 14"/>
<dbReference type="PIRSF" id="PIRSF000350">
    <property type="entry name" value="Mercury_reductase_MerA"/>
    <property type="match status" value="1"/>
</dbReference>
<dbReference type="GO" id="GO:0005737">
    <property type="term" value="C:cytoplasm"/>
    <property type="evidence" value="ECO:0007669"/>
    <property type="project" value="UniProtKB-ARBA"/>
</dbReference>
<feature type="binding site" evidence="12">
    <location>
        <position position="115"/>
    </location>
    <ligand>
        <name>FAD</name>
        <dbReference type="ChEBI" id="CHEBI:57692"/>
    </ligand>
</feature>
<feature type="disulfide bond" description="Redox-active" evidence="13">
    <location>
        <begin position="42"/>
        <end position="47"/>
    </location>
</feature>
<evidence type="ECO:0000256" key="10">
    <source>
        <dbReference type="ARBA" id="ARBA00049187"/>
    </source>
</evidence>
<dbReference type="PROSITE" id="PS50890">
    <property type="entry name" value="PUA"/>
    <property type="match status" value="1"/>
</dbReference>
<dbReference type="Gene3D" id="3.30.390.30">
    <property type="match status" value="1"/>
</dbReference>
<evidence type="ECO:0000256" key="14">
    <source>
        <dbReference type="RuleBase" id="RU003692"/>
    </source>
</evidence>
<evidence type="ECO:0000256" key="9">
    <source>
        <dbReference type="ARBA" id="ARBA00023284"/>
    </source>
</evidence>
<dbReference type="GO" id="GO:0004148">
    <property type="term" value="F:dihydrolipoyl dehydrogenase (NADH) activity"/>
    <property type="evidence" value="ECO:0007669"/>
    <property type="project" value="UniProtKB-EC"/>
</dbReference>
<protein>
    <recommendedName>
        <fullName evidence="3 14">Dihydrolipoyl dehydrogenase</fullName>
        <ecNumber evidence="2 14">1.8.1.4</ecNumber>
    </recommendedName>
</protein>
<gene>
    <name evidence="17" type="primary">lpdA</name>
    <name evidence="17" type="ORF">JKA74_17025</name>
</gene>
<dbReference type="FunFam" id="3.50.50.60:FF:000001">
    <property type="entry name" value="Dihydrolipoyl dehydrogenase, mitochondrial"/>
    <property type="match status" value="1"/>
</dbReference>
<comment type="similarity">
    <text evidence="1 14">Belongs to the class-I pyridine nucleotide-disulfide oxidoreductase family.</text>
</comment>
<comment type="miscellaneous">
    <text evidence="14">The active site is a redox-active disulfide bond.</text>
</comment>
<feature type="binding site" evidence="12">
    <location>
        <begin position="144"/>
        <end position="146"/>
    </location>
    <ligand>
        <name>FAD</name>
        <dbReference type="ChEBI" id="CHEBI:57692"/>
    </ligand>
</feature>
<evidence type="ECO:0000256" key="8">
    <source>
        <dbReference type="ARBA" id="ARBA00023157"/>
    </source>
</evidence>
<dbReference type="PROSITE" id="PS00076">
    <property type="entry name" value="PYRIDINE_REDOX_1"/>
    <property type="match status" value="1"/>
</dbReference>
<proteinExistence type="inferred from homology"/>
<evidence type="ECO:0000259" key="15">
    <source>
        <dbReference type="Pfam" id="PF02852"/>
    </source>
</evidence>
<dbReference type="GO" id="GO:0050660">
    <property type="term" value="F:flavin adenine dinucleotide binding"/>
    <property type="evidence" value="ECO:0007669"/>
    <property type="project" value="InterPro"/>
</dbReference>
<dbReference type="RefSeq" id="WP_201432436.1">
    <property type="nucleotide sequence ID" value="NZ_JAEQBW010000010.1"/>
</dbReference>
<feature type="active site" description="Proton acceptor" evidence="11">
    <location>
        <position position="445"/>
    </location>
</feature>
<keyword evidence="8" id="KW-1015">Disulfide bond</keyword>
<evidence type="ECO:0000256" key="1">
    <source>
        <dbReference type="ARBA" id="ARBA00007532"/>
    </source>
</evidence>
<dbReference type="InterPro" id="IPR006258">
    <property type="entry name" value="Lipoamide_DH"/>
</dbReference>
<feature type="binding site" evidence="12">
    <location>
        <position position="51"/>
    </location>
    <ligand>
        <name>FAD</name>
        <dbReference type="ChEBI" id="CHEBI:57692"/>
    </ligand>
</feature>
<name>A0A934X1T8_9BACT</name>
<keyword evidence="5 12" id="KW-0274">FAD</keyword>
<feature type="binding site" evidence="12">
    <location>
        <begin position="181"/>
        <end position="188"/>
    </location>
    <ligand>
        <name>NAD(+)</name>
        <dbReference type="ChEBI" id="CHEBI:57540"/>
    </ligand>
</feature>
<evidence type="ECO:0000313" key="17">
    <source>
        <dbReference type="EMBL" id="MBK6266750.1"/>
    </source>
</evidence>
<organism evidence="17 18">
    <name type="scientific">Marivirga aurantiaca</name>
    <dbReference type="NCBI Taxonomy" id="2802615"/>
    <lineage>
        <taxon>Bacteria</taxon>
        <taxon>Pseudomonadati</taxon>
        <taxon>Bacteroidota</taxon>
        <taxon>Cytophagia</taxon>
        <taxon>Cytophagales</taxon>
        <taxon>Marivirgaceae</taxon>
        <taxon>Marivirga</taxon>
    </lineage>
</organism>
<evidence type="ECO:0000256" key="6">
    <source>
        <dbReference type="ARBA" id="ARBA00023002"/>
    </source>
</evidence>
<evidence type="ECO:0000256" key="13">
    <source>
        <dbReference type="PIRSR" id="PIRSR000350-4"/>
    </source>
</evidence>
<feature type="binding site" evidence="12">
    <location>
        <position position="204"/>
    </location>
    <ligand>
        <name>NAD(+)</name>
        <dbReference type="ChEBI" id="CHEBI:57540"/>
    </ligand>
</feature>
<evidence type="ECO:0000256" key="3">
    <source>
        <dbReference type="ARBA" id="ARBA00016961"/>
    </source>
</evidence>
<comment type="catalytic activity">
    <reaction evidence="10 14">
        <text>N(6)-[(R)-dihydrolipoyl]-L-lysyl-[protein] + NAD(+) = N(6)-[(R)-lipoyl]-L-lysyl-[protein] + NADH + H(+)</text>
        <dbReference type="Rhea" id="RHEA:15045"/>
        <dbReference type="Rhea" id="RHEA-COMP:10474"/>
        <dbReference type="Rhea" id="RHEA-COMP:10475"/>
        <dbReference type="ChEBI" id="CHEBI:15378"/>
        <dbReference type="ChEBI" id="CHEBI:57540"/>
        <dbReference type="ChEBI" id="CHEBI:57945"/>
        <dbReference type="ChEBI" id="CHEBI:83099"/>
        <dbReference type="ChEBI" id="CHEBI:83100"/>
        <dbReference type="EC" id="1.8.1.4"/>
    </reaction>
</comment>
<comment type="caution">
    <text evidence="17">The sequence shown here is derived from an EMBL/GenBank/DDBJ whole genome shotgun (WGS) entry which is preliminary data.</text>
</comment>
<keyword evidence="6 14" id="KW-0560">Oxidoreductase</keyword>
<dbReference type="PANTHER" id="PTHR22912">
    <property type="entry name" value="DISULFIDE OXIDOREDUCTASE"/>
    <property type="match status" value="1"/>
</dbReference>
<dbReference type="Gene3D" id="3.50.50.60">
    <property type="entry name" value="FAD/NAD(P)-binding domain"/>
    <property type="match status" value="2"/>
</dbReference>
<dbReference type="Proteomes" id="UP000611723">
    <property type="component" value="Unassembled WGS sequence"/>
</dbReference>
<dbReference type="GO" id="GO:0006103">
    <property type="term" value="P:2-oxoglutarate metabolic process"/>
    <property type="evidence" value="ECO:0007669"/>
    <property type="project" value="TreeGrafter"/>
</dbReference>
<keyword evidence="9 14" id="KW-0676">Redox-active center</keyword>
<feature type="domain" description="FAD/NAD(P)-binding" evidence="16">
    <location>
        <begin position="4"/>
        <end position="328"/>
    </location>
</feature>
<dbReference type="PRINTS" id="PR00411">
    <property type="entry name" value="PNDRDTASEI"/>
</dbReference>
<evidence type="ECO:0000256" key="7">
    <source>
        <dbReference type="ARBA" id="ARBA00023027"/>
    </source>
</evidence>
<dbReference type="EMBL" id="JAEQBW010000010">
    <property type="protein sequence ID" value="MBK6266750.1"/>
    <property type="molecule type" value="Genomic_DNA"/>
</dbReference>
<dbReference type="Pfam" id="PF02852">
    <property type="entry name" value="Pyr_redox_dim"/>
    <property type="match status" value="1"/>
</dbReference>
<reference evidence="17" key="1">
    <citation type="submission" date="2021-01" db="EMBL/GenBank/DDBJ databases">
        <title>Marivirga aurantiaca sp. nov., isolated from intertidal surface sediments.</title>
        <authorList>
            <person name="Zhang M."/>
        </authorList>
    </citation>
    <scope>NUCLEOTIDE SEQUENCE</scope>
    <source>
        <strain evidence="17">S37H4</strain>
    </source>
</reference>
<evidence type="ECO:0000256" key="11">
    <source>
        <dbReference type="PIRSR" id="PIRSR000350-2"/>
    </source>
</evidence>
<dbReference type="InterPro" id="IPR001100">
    <property type="entry name" value="Pyr_nuc-diS_OxRdtase"/>
</dbReference>
<dbReference type="Pfam" id="PF07992">
    <property type="entry name" value="Pyr_redox_2"/>
    <property type="match status" value="1"/>
</dbReference>
<evidence type="ECO:0000259" key="16">
    <source>
        <dbReference type="Pfam" id="PF07992"/>
    </source>
</evidence>
<dbReference type="SUPFAM" id="SSF55424">
    <property type="entry name" value="FAD/NAD-linked reductases, dimerisation (C-terminal) domain"/>
    <property type="match status" value="1"/>
</dbReference>
<evidence type="ECO:0000256" key="4">
    <source>
        <dbReference type="ARBA" id="ARBA00022630"/>
    </source>
</evidence>
<dbReference type="FunFam" id="3.30.390.30:FF:000001">
    <property type="entry name" value="Dihydrolipoyl dehydrogenase"/>
    <property type="match status" value="1"/>
</dbReference>
<evidence type="ECO:0000313" key="18">
    <source>
        <dbReference type="Proteomes" id="UP000611723"/>
    </source>
</evidence>
<sequence>MSKYDVTVIGSGPGGYVAAIRCAQLGMKTAIIEKYDTLGGTCLNVGCIPSKALLDSSEHFHNAETTFKEHGINLSNLKVDIKQMIGRKAEVVKQNVEGIAFLMKKNKIDVHTGVGSFIDKNTIKVTDSKGKATEISTDKVIIATGSKPVELPFAKFDKKRIISSTEALELKEVPKHMIVIGGGVIGLELGSVYKRIGSDVTVIEFLDSLIATMDGTMGKEMKKSMKKLGMDVKLKHKVTKVENKGKEVEVTFENEKGESQTIKGDYCLVSVGRKPYTAGLDLEKAGIKADERGRIPVDNHLKTESDNIYAIGDVVRGAMLAHKAEEEGVFVAETMVGQKPHINYKLIPNVVYTWPEVAGAGFTEEELKEEGRAYKTGSFPYKALGRARASMDTDGLVKVIADKATDEILGIHIIGARAADMIASAVTAMEFRASAEDVSRMSHAHPTYMEAVKEACLTATENRPIHM</sequence>
<keyword evidence="18" id="KW-1185">Reference proteome</keyword>
<feature type="binding site" evidence="12">
    <location>
        <begin position="319"/>
        <end position="322"/>
    </location>
    <ligand>
        <name>FAD</name>
        <dbReference type="ChEBI" id="CHEBI:57692"/>
    </ligand>
</feature>
<evidence type="ECO:0000256" key="2">
    <source>
        <dbReference type="ARBA" id="ARBA00012608"/>
    </source>
</evidence>
<comment type="cofactor">
    <cofactor evidence="12 14">
        <name>FAD</name>
        <dbReference type="ChEBI" id="CHEBI:57692"/>
    </cofactor>
    <text evidence="12 14">Binds 1 FAD per subunit.</text>
</comment>
<dbReference type="PANTHER" id="PTHR22912:SF151">
    <property type="entry name" value="DIHYDROLIPOYL DEHYDROGENASE, MITOCHONDRIAL"/>
    <property type="match status" value="1"/>
</dbReference>
<feature type="domain" description="Pyridine nucleotide-disulphide oxidoreductase dimerisation" evidence="15">
    <location>
        <begin position="347"/>
        <end position="455"/>
    </location>
</feature>
<feature type="binding site" evidence="12">
    <location>
        <position position="313"/>
    </location>
    <ligand>
        <name>FAD</name>
        <dbReference type="ChEBI" id="CHEBI:57692"/>
    </ligand>
</feature>
<dbReference type="AlphaFoldDB" id="A0A934X1T8"/>
<dbReference type="InterPro" id="IPR023753">
    <property type="entry name" value="FAD/NAD-binding_dom"/>
</dbReference>
<dbReference type="InterPro" id="IPR016156">
    <property type="entry name" value="FAD/NAD-linked_Rdtase_dimer_sf"/>
</dbReference>
<dbReference type="NCBIfam" id="TIGR01350">
    <property type="entry name" value="lipoamide_DH"/>
    <property type="match status" value="1"/>
</dbReference>
<keyword evidence="7 12" id="KW-0520">NAD</keyword>
<dbReference type="InterPro" id="IPR012999">
    <property type="entry name" value="Pyr_OxRdtase_I_AS"/>
</dbReference>
<dbReference type="PRINTS" id="PR00368">
    <property type="entry name" value="FADPNR"/>
</dbReference>